<dbReference type="Proteomes" id="UP000198854">
    <property type="component" value="Unassembled WGS sequence"/>
</dbReference>
<accession>A0A1G8ADX4</accession>
<evidence type="ECO:0000313" key="1">
    <source>
        <dbReference type="EMBL" id="SDH18540.1"/>
    </source>
</evidence>
<proteinExistence type="predicted"/>
<evidence type="ECO:0000313" key="2">
    <source>
        <dbReference type="Proteomes" id="UP000198854"/>
    </source>
</evidence>
<gene>
    <name evidence="1" type="ORF">SAMN04488136_11043</name>
</gene>
<keyword evidence="2" id="KW-1185">Reference proteome</keyword>
<dbReference type="EMBL" id="FNDD01000010">
    <property type="protein sequence ID" value="SDH18540.1"/>
    <property type="molecule type" value="Genomic_DNA"/>
</dbReference>
<name>A0A1G8ADX4_9VIBR</name>
<reference evidence="1 2" key="1">
    <citation type="submission" date="2016-10" db="EMBL/GenBank/DDBJ databases">
        <authorList>
            <person name="de Groot N.N."/>
        </authorList>
    </citation>
    <scope>NUCLEOTIDE SEQUENCE [LARGE SCALE GENOMIC DNA]</scope>
    <source>
        <strain evidence="1 2">CGMCC 1.10228</strain>
    </source>
</reference>
<dbReference type="AlphaFoldDB" id="A0A1G8ADX4"/>
<organism evidence="1 2">
    <name type="scientific">Vibrio xiamenensis</name>
    <dbReference type="NCBI Taxonomy" id="861298"/>
    <lineage>
        <taxon>Bacteria</taxon>
        <taxon>Pseudomonadati</taxon>
        <taxon>Pseudomonadota</taxon>
        <taxon>Gammaproteobacteria</taxon>
        <taxon>Vibrionales</taxon>
        <taxon>Vibrionaceae</taxon>
        <taxon>Vibrio</taxon>
    </lineage>
</organism>
<sequence>METLASIRLFNVIDVNNLSMQCVVYCESINLNILHVVCASCLLTDSFIFESPFRTSLLSGNLMTKYWQIRNESTAVVAEYIRF</sequence>
<protein>
    <submittedName>
        <fullName evidence="1">Uncharacterized protein</fullName>
    </submittedName>
</protein>